<evidence type="ECO:0000256" key="4">
    <source>
        <dbReference type="PROSITE-ProRule" id="PRU00221"/>
    </source>
</evidence>
<dbReference type="Pfam" id="PF12937">
    <property type="entry name" value="F-box-like"/>
    <property type="match status" value="1"/>
</dbReference>
<evidence type="ECO:0000313" key="7">
    <source>
        <dbReference type="EMBL" id="KAJ3217681.1"/>
    </source>
</evidence>
<dbReference type="PROSITE" id="PS50181">
    <property type="entry name" value="FBOX"/>
    <property type="match status" value="1"/>
</dbReference>
<dbReference type="GO" id="GO:1990234">
    <property type="term" value="C:transferase complex"/>
    <property type="evidence" value="ECO:0007669"/>
    <property type="project" value="UniProtKB-ARBA"/>
</dbReference>
<dbReference type="Gene3D" id="2.130.10.10">
    <property type="entry name" value="YVTN repeat-like/Quinoprotein amine dehydrogenase"/>
    <property type="match status" value="1"/>
</dbReference>
<comment type="caution">
    <text evidence="7">The sequence shown here is derived from an EMBL/GenBank/DDBJ whole genome shotgun (WGS) entry which is preliminary data.</text>
</comment>
<proteinExistence type="predicted"/>
<dbReference type="InterPro" id="IPR001680">
    <property type="entry name" value="WD40_rpt"/>
</dbReference>
<dbReference type="InterPro" id="IPR001810">
    <property type="entry name" value="F-box_dom"/>
</dbReference>
<dbReference type="PANTHER" id="PTHR22847:SF637">
    <property type="entry name" value="WD REPEAT DOMAIN 5B"/>
    <property type="match status" value="1"/>
</dbReference>
<dbReference type="PRINTS" id="PR00320">
    <property type="entry name" value="GPROTEINBRPT"/>
</dbReference>
<feature type="repeat" description="WD" evidence="4">
    <location>
        <begin position="252"/>
        <end position="291"/>
    </location>
</feature>
<dbReference type="InterPro" id="IPR020472">
    <property type="entry name" value="WD40_PAC1"/>
</dbReference>
<dbReference type="Pfam" id="PF15739">
    <property type="entry name" value="TSNAXIP1_N"/>
    <property type="match status" value="1"/>
</dbReference>
<accession>A0AAD5U1Q3</accession>
<dbReference type="PANTHER" id="PTHR22847">
    <property type="entry name" value="WD40 REPEAT PROTEIN"/>
    <property type="match status" value="1"/>
</dbReference>
<keyword evidence="8" id="KW-1185">Reference proteome</keyword>
<dbReference type="InterPro" id="IPR036322">
    <property type="entry name" value="WD40_repeat_dom_sf"/>
</dbReference>
<sequence length="984" mass="113991">MREVKKFKNIIVLNEIELKKGSNLYSKSNNKIKINLSDAEINQILTNSTNSISISAKQNTYDYLSFHGNKTKKYFTENFNPLNLITDYNNNKKKPNISIILPDELFFIIFHFLADIEDTKTITHLSQVNKKFQYLLTDNIFWQKLCNNKNIHPVFKWNGQHFKRFDLNDNREGEFSYLFNLPKTISWAPWKKVYRDSYIVNRNWKTGRYSVQSMRDARHAENLCIGFDESRAASISNGRHGKLVISYASLFDSHHSGLITTVKFNHKYAVSGSVDSTIKIFDLSTKKCVSTLIGHEGEIVVVQHDTNGTIVSGSEDKTVRVWKLKKLNEIKLEWEVLAVLEGHTGAVTCLQFEKSIIVSGSVDSTIKVWEIGDNTEESLKVTLDIIDGPVYCLQFNNRYIISGGESGVISIWDWQQFLQKKKRKIRKVQCLVGHSSTVVCLQFDSCKIVSGSADKSIKIWDFYGSCLFTLTEHSGPRWRDLASQNQHVHPNEKIVFVKKNSSFNKKSFSKDKFCREEPERRSTPKEKKEKLTKILKDLEKKQKVNITDLLKNGYLNLDKSKDKLICKTKKTIEFNPKLLNDDVDHVGTGNCSPINDPILSMEKMLQKLKNRKEVNNDFSFQAGLHEMIEEFDPLKRELKDRKVPDTDTDNKVLESFERNKDFLHKKKKQHDSRFNFVPQLNLCSKREKYNSLKRIEDRLINKPFNKSQDNENLAKLEELHIFLASELESLTKYQKERFGNNNQHGIENQKLHIYSTVFDQIIQEFSTYGPILSEIKKEYDKALKNNTDSETELNYLRKKVQNLIAENENRVVLKFERKKNELLSRQLEGLKKEIFSLKADYKRKLGMFSSYLPASVLIDAVVKDPELSNLETTEDPISLLESKIKLLEIKLAEKNEAFDNLKRLQEEDSVPKALKDQLEFALQDATGKLAIMGQANDYLSKQLDEKSDKLRKLEVDFQEKEEQYAYLIAEYNQLSEKLAGLNAL</sequence>
<dbReference type="SUPFAM" id="SSF81383">
    <property type="entry name" value="F-box domain"/>
    <property type="match status" value="1"/>
</dbReference>
<keyword evidence="2" id="KW-0677">Repeat</keyword>
<dbReference type="CDD" id="cd00200">
    <property type="entry name" value="WD40"/>
    <property type="match status" value="1"/>
</dbReference>
<organism evidence="7 8">
    <name type="scientific">Clydaea vesicula</name>
    <dbReference type="NCBI Taxonomy" id="447962"/>
    <lineage>
        <taxon>Eukaryota</taxon>
        <taxon>Fungi</taxon>
        <taxon>Fungi incertae sedis</taxon>
        <taxon>Chytridiomycota</taxon>
        <taxon>Chytridiomycota incertae sedis</taxon>
        <taxon>Chytridiomycetes</taxon>
        <taxon>Lobulomycetales</taxon>
        <taxon>Lobulomycetaceae</taxon>
        <taxon>Clydaea</taxon>
    </lineage>
</organism>
<evidence type="ECO:0000313" key="8">
    <source>
        <dbReference type="Proteomes" id="UP001211065"/>
    </source>
</evidence>
<dbReference type="Pfam" id="PF00400">
    <property type="entry name" value="WD40"/>
    <property type="match status" value="5"/>
</dbReference>
<gene>
    <name evidence="7" type="ORF">HK099_005379</name>
</gene>
<evidence type="ECO:0000259" key="6">
    <source>
        <dbReference type="PROSITE" id="PS50181"/>
    </source>
</evidence>
<dbReference type="Gene3D" id="1.20.1280.50">
    <property type="match status" value="1"/>
</dbReference>
<reference evidence="7" key="1">
    <citation type="submission" date="2020-05" db="EMBL/GenBank/DDBJ databases">
        <title>Phylogenomic resolution of chytrid fungi.</title>
        <authorList>
            <person name="Stajich J.E."/>
            <person name="Amses K."/>
            <person name="Simmons R."/>
            <person name="Seto K."/>
            <person name="Myers J."/>
            <person name="Bonds A."/>
            <person name="Quandt C.A."/>
            <person name="Barry K."/>
            <person name="Liu P."/>
            <person name="Grigoriev I."/>
            <person name="Longcore J.E."/>
            <person name="James T.Y."/>
        </authorList>
    </citation>
    <scope>NUCLEOTIDE SEQUENCE</scope>
    <source>
        <strain evidence="7">JEL0476</strain>
    </source>
</reference>
<feature type="repeat" description="WD" evidence="4">
    <location>
        <begin position="292"/>
        <end position="332"/>
    </location>
</feature>
<feature type="repeat" description="WD" evidence="4">
    <location>
        <begin position="340"/>
        <end position="379"/>
    </location>
</feature>
<name>A0AAD5U1Q3_9FUNG</name>
<dbReference type="PROSITE" id="PS50082">
    <property type="entry name" value="WD_REPEATS_2"/>
    <property type="match status" value="4"/>
</dbReference>
<dbReference type="PROSITE" id="PS50294">
    <property type="entry name" value="WD_REPEATS_REGION"/>
    <property type="match status" value="3"/>
</dbReference>
<evidence type="ECO:0000256" key="2">
    <source>
        <dbReference type="ARBA" id="ARBA00022737"/>
    </source>
</evidence>
<dbReference type="GO" id="GO:0005634">
    <property type="term" value="C:nucleus"/>
    <property type="evidence" value="ECO:0007669"/>
    <property type="project" value="TreeGrafter"/>
</dbReference>
<dbReference type="AlphaFoldDB" id="A0AAD5U1Q3"/>
<feature type="domain" description="F-box" evidence="6">
    <location>
        <begin position="95"/>
        <end position="145"/>
    </location>
</feature>
<evidence type="ECO:0000256" key="3">
    <source>
        <dbReference type="ARBA" id="ARBA00023054"/>
    </source>
</evidence>
<feature type="coiled-coil region" evidence="5">
    <location>
        <begin position="877"/>
        <end position="907"/>
    </location>
</feature>
<feature type="repeat" description="WD" evidence="4">
    <location>
        <begin position="431"/>
        <end position="461"/>
    </location>
</feature>
<keyword evidence="1 4" id="KW-0853">WD repeat</keyword>
<dbReference type="InterPro" id="IPR036047">
    <property type="entry name" value="F-box-like_dom_sf"/>
</dbReference>
<dbReference type="Proteomes" id="UP001211065">
    <property type="component" value="Unassembled WGS sequence"/>
</dbReference>
<dbReference type="InterPro" id="IPR019775">
    <property type="entry name" value="WD40_repeat_CS"/>
</dbReference>
<dbReference type="SMART" id="SM00320">
    <property type="entry name" value="WD40"/>
    <property type="match status" value="5"/>
</dbReference>
<dbReference type="EMBL" id="JADGJW010000415">
    <property type="protein sequence ID" value="KAJ3217681.1"/>
    <property type="molecule type" value="Genomic_DNA"/>
</dbReference>
<keyword evidence="3 5" id="KW-0175">Coiled coil</keyword>
<dbReference type="InterPro" id="IPR015943">
    <property type="entry name" value="WD40/YVTN_repeat-like_dom_sf"/>
</dbReference>
<dbReference type="PROSITE" id="PS00678">
    <property type="entry name" value="WD_REPEATS_1"/>
    <property type="match status" value="1"/>
</dbReference>
<evidence type="ECO:0000256" key="5">
    <source>
        <dbReference type="SAM" id="Coils"/>
    </source>
</evidence>
<dbReference type="SUPFAM" id="SSF50978">
    <property type="entry name" value="WD40 repeat-like"/>
    <property type="match status" value="1"/>
</dbReference>
<feature type="coiled-coil region" evidence="5">
    <location>
        <begin position="772"/>
        <end position="840"/>
    </location>
</feature>
<protein>
    <recommendedName>
        <fullName evidence="6">F-box domain-containing protein</fullName>
    </recommendedName>
</protein>
<feature type="coiled-coil region" evidence="5">
    <location>
        <begin position="936"/>
        <end position="977"/>
    </location>
</feature>
<dbReference type="InterPro" id="IPR032755">
    <property type="entry name" value="TSNAXIP1_N"/>
</dbReference>
<evidence type="ECO:0000256" key="1">
    <source>
        <dbReference type="ARBA" id="ARBA00022574"/>
    </source>
</evidence>